<proteinExistence type="inferred from homology"/>
<evidence type="ECO:0000256" key="4">
    <source>
        <dbReference type="ARBA" id="ARBA00022692"/>
    </source>
</evidence>
<name>A0A2N9FXS8_FAGSY</name>
<dbReference type="SUPFAM" id="SSF161111">
    <property type="entry name" value="Cation efflux protein transmembrane domain-like"/>
    <property type="match status" value="1"/>
</dbReference>
<feature type="transmembrane region" description="Helical" evidence="9">
    <location>
        <begin position="63"/>
        <end position="80"/>
    </location>
</feature>
<keyword evidence="7" id="KW-0406">Ion transport</keyword>
<evidence type="ECO:0000256" key="2">
    <source>
        <dbReference type="ARBA" id="ARBA00008873"/>
    </source>
</evidence>
<gene>
    <name evidence="12" type="ORF">FSB_LOCUS19802</name>
</gene>
<dbReference type="PANTHER" id="PTHR11562:SF54">
    <property type="entry name" value="METAL TOLERANCE PROTEIN B"/>
    <property type="match status" value="1"/>
</dbReference>
<accession>A0A2N9FXS8</accession>
<dbReference type="InterPro" id="IPR058533">
    <property type="entry name" value="Cation_efflux_TM"/>
</dbReference>
<evidence type="ECO:0008006" key="13">
    <source>
        <dbReference type="Google" id="ProtNLM"/>
    </source>
</evidence>
<evidence type="ECO:0000313" key="12">
    <source>
        <dbReference type="EMBL" id="SPC91920.1"/>
    </source>
</evidence>
<dbReference type="SUPFAM" id="SSF160240">
    <property type="entry name" value="Cation efflux protein cytoplasmic domain-like"/>
    <property type="match status" value="1"/>
</dbReference>
<reference evidence="12" key="1">
    <citation type="submission" date="2018-02" db="EMBL/GenBank/DDBJ databases">
        <authorList>
            <person name="Cohen D.B."/>
            <person name="Kent A.D."/>
        </authorList>
    </citation>
    <scope>NUCLEOTIDE SEQUENCE</scope>
</reference>
<dbReference type="Gene3D" id="1.20.1510.10">
    <property type="entry name" value="Cation efflux protein transmembrane domain"/>
    <property type="match status" value="1"/>
</dbReference>
<feature type="transmembrane region" description="Helical" evidence="9">
    <location>
        <begin position="100"/>
        <end position="118"/>
    </location>
</feature>
<keyword evidence="5" id="KW-0862">Zinc</keyword>
<dbReference type="InterPro" id="IPR036837">
    <property type="entry name" value="Cation_efflux_CTD_sf"/>
</dbReference>
<protein>
    <recommendedName>
        <fullName evidence="13">Cation efflux protein cytoplasmic domain-containing protein</fullName>
    </recommendedName>
</protein>
<evidence type="ECO:0000256" key="5">
    <source>
        <dbReference type="ARBA" id="ARBA00022906"/>
    </source>
</evidence>
<evidence type="ECO:0000256" key="9">
    <source>
        <dbReference type="SAM" id="Phobius"/>
    </source>
</evidence>
<keyword evidence="3" id="KW-0813">Transport</keyword>
<dbReference type="EMBL" id="OIVN01001265">
    <property type="protein sequence ID" value="SPC91920.1"/>
    <property type="molecule type" value="Genomic_DNA"/>
</dbReference>
<keyword evidence="5" id="KW-0864">Zinc transport</keyword>
<comment type="subcellular location">
    <subcellularLocation>
        <location evidence="1">Membrane</location>
        <topology evidence="1">Multi-pass membrane protein</topology>
    </subcellularLocation>
</comment>
<evidence type="ECO:0000256" key="3">
    <source>
        <dbReference type="ARBA" id="ARBA00022448"/>
    </source>
</evidence>
<evidence type="ECO:0000256" key="6">
    <source>
        <dbReference type="ARBA" id="ARBA00022989"/>
    </source>
</evidence>
<dbReference type="AlphaFoldDB" id="A0A2N9FXS8"/>
<dbReference type="Pfam" id="PF01545">
    <property type="entry name" value="Cation_efflux"/>
    <property type="match status" value="1"/>
</dbReference>
<dbReference type="NCBIfam" id="TIGR01297">
    <property type="entry name" value="CDF"/>
    <property type="match status" value="1"/>
</dbReference>
<dbReference type="InterPro" id="IPR002524">
    <property type="entry name" value="Cation_efflux"/>
</dbReference>
<keyword evidence="6 9" id="KW-1133">Transmembrane helix</keyword>
<keyword evidence="8 9" id="KW-0472">Membrane</keyword>
<dbReference type="GO" id="GO:0005385">
    <property type="term" value="F:zinc ion transmembrane transporter activity"/>
    <property type="evidence" value="ECO:0007669"/>
    <property type="project" value="TreeGrafter"/>
</dbReference>
<evidence type="ECO:0000256" key="1">
    <source>
        <dbReference type="ARBA" id="ARBA00004141"/>
    </source>
</evidence>
<dbReference type="InterPro" id="IPR050681">
    <property type="entry name" value="CDF/SLC30A"/>
</dbReference>
<organism evidence="12">
    <name type="scientific">Fagus sylvatica</name>
    <name type="common">Beechnut</name>
    <dbReference type="NCBI Taxonomy" id="28930"/>
    <lineage>
        <taxon>Eukaryota</taxon>
        <taxon>Viridiplantae</taxon>
        <taxon>Streptophyta</taxon>
        <taxon>Embryophyta</taxon>
        <taxon>Tracheophyta</taxon>
        <taxon>Spermatophyta</taxon>
        <taxon>Magnoliopsida</taxon>
        <taxon>eudicotyledons</taxon>
        <taxon>Gunneridae</taxon>
        <taxon>Pentapetalae</taxon>
        <taxon>rosids</taxon>
        <taxon>fabids</taxon>
        <taxon>Fagales</taxon>
        <taxon>Fagaceae</taxon>
        <taxon>Fagus</taxon>
    </lineage>
</organism>
<feature type="transmembrane region" description="Helical" evidence="9">
    <location>
        <begin position="266"/>
        <end position="288"/>
    </location>
</feature>
<evidence type="ECO:0000256" key="7">
    <source>
        <dbReference type="ARBA" id="ARBA00023065"/>
    </source>
</evidence>
<sequence>MEHEEAPILRTNPQLEIEIPIVCEKTDVPPTPPKSSCKSLCAFSKQENSTLESVERSKSLKKLCGLIIFYVLVMVVEIVGGVKANSLAVLTDAAHLLSDVAGFSISLFTVWASGWKATSHQSFGYSRLEVLGALLSVQFIWLISGILFYEAIDRLLHKNAKVNGSLMFAIAAFGFLINCLMVAWLGHNHNHHACGHGDHDHDHDHEREEVCATNEEKTNLVSESPVKTKILNINIQGAYLHVLTDLIQSVGVMIAGAIIWAKPDWLVIDLLCTLIFAVLALSTTLPMLGKIYGILMERTPSEIDIDKLENGLKCIKGVQDIHDLHVWAITVGKIVLSCHVTAESGACSSELIYKIRDFCEKTYRIHHVTIQIE</sequence>
<dbReference type="Pfam" id="PF16916">
    <property type="entry name" value="ZT_dimer"/>
    <property type="match status" value="1"/>
</dbReference>
<dbReference type="InterPro" id="IPR027470">
    <property type="entry name" value="Cation_efflux_CTD"/>
</dbReference>
<evidence type="ECO:0000256" key="8">
    <source>
        <dbReference type="ARBA" id="ARBA00023136"/>
    </source>
</evidence>
<feature type="transmembrane region" description="Helical" evidence="9">
    <location>
        <begin position="164"/>
        <end position="185"/>
    </location>
</feature>
<feature type="domain" description="Cation efflux protein transmembrane" evidence="10">
    <location>
        <begin position="67"/>
        <end position="296"/>
    </location>
</feature>
<evidence type="ECO:0000259" key="10">
    <source>
        <dbReference type="Pfam" id="PF01545"/>
    </source>
</evidence>
<keyword evidence="4 9" id="KW-0812">Transmembrane</keyword>
<dbReference type="GO" id="GO:0005886">
    <property type="term" value="C:plasma membrane"/>
    <property type="evidence" value="ECO:0007669"/>
    <property type="project" value="TreeGrafter"/>
</dbReference>
<feature type="domain" description="Cation efflux protein cytoplasmic" evidence="11">
    <location>
        <begin position="300"/>
        <end position="373"/>
    </location>
</feature>
<feature type="transmembrane region" description="Helical" evidence="9">
    <location>
        <begin position="130"/>
        <end position="152"/>
    </location>
</feature>
<evidence type="ECO:0000259" key="11">
    <source>
        <dbReference type="Pfam" id="PF16916"/>
    </source>
</evidence>
<dbReference type="PANTHER" id="PTHR11562">
    <property type="entry name" value="CATION EFFLUX PROTEIN/ ZINC TRANSPORTER"/>
    <property type="match status" value="1"/>
</dbReference>
<comment type="similarity">
    <text evidence="2">Belongs to the cation diffusion facilitator (CDF) transporter (TC 2.A.4) family. SLC30A subfamily.</text>
</comment>
<feature type="transmembrane region" description="Helical" evidence="9">
    <location>
        <begin position="238"/>
        <end position="260"/>
    </location>
</feature>
<dbReference type="GO" id="GO:0005773">
    <property type="term" value="C:vacuole"/>
    <property type="evidence" value="ECO:0007669"/>
    <property type="project" value="TreeGrafter"/>
</dbReference>
<dbReference type="InterPro" id="IPR027469">
    <property type="entry name" value="Cation_efflux_TMD_sf"/>
</dbReference>